<dbReference type="Pfam" id="PF06480">
    <property type="entry name" value="FtsH_ext"/>
    <property type="match status" value="1"/>
</dbReference>
<keyword evidence="13 15" id="KW-0472">Membrane</keyword>
<accession>A0A562J3H3</accession>
<keyword evidence="11 15" id="KW-1133">Transmembrane helix</keyword>
<comment type="similarity">
    <text evidence="16">Belongs to the AAA ATPase family.</text>
</comment>
<feature type="binding site" evidence="15">
    <location>
        <position position="419"/>
    </location>
    <ligand>
        <name>Zn(2+)</name>
        <dbReference type="ChEBI" id="CHEBI:29105"/>
        <note>catalytic</note>
    </ligand>
</feature>
<dbReference type="Gene3D" id="1.20.58.760">
    <property type="entry name" value="Peptidase M41"/>
    <property type="match status" value="1"/>
</dbReference>
<dbReference type="InterPro" id="IPR041569">
    <property type="entry name" value="AAA_lid_3"/>
</dbReference>
<proteinExistence type="inferred from homology"/>
<dbReference type="Pfam" id="PF17862">
    <property type="entry name" value="AAA_lid_3"/>
    <property type="match status" value="1"/>
</dbReference>
<dbReference type="GO" id="GO:0016887">
    <property type="term" value="F:ATP hydrolysis activity"/>
    <property type="evidence" value="ECO:0007669"/>
    <property type="project" value="UniProtKB-UniRule"/>
</dbReference>
<dbReference type="NCBIfam" id="TIGR01241">
    <property type="entry name" value="FtsH_fam"/>
    <property type="match status" value="1"/>
</dbReference>
<keyword evidence="9 15" id="KW-0862">Zinc</keyword>
<evidence type="ECO:0000256" key="5">
    <source>
        <dbReference type="ARBA" id="ARBA00022692"/>
    </source>
</evidence>
<dbReference type="GO" id="GO:0004176">
    <property type="term" value="F:ATP-dependent peptidase activity"/>
    <property type="evidence" value="ECO:0007669"/>
    <property type="project" value="InterPro"/>
</dbReference>
<evidence type="ECO:0000256" key="16">
    <source>
        <dbReference type="RuleBase" id="RU003651"/>
    </source>
</evidence>
<dbReference type="InterPro" id="IPR003959">
    <property type="entry name" value="ATPase_AAA_core"/>
</dbReference>
<dbReference type="GO" id="GO:0030163">
    <property type="term" value="P:protein catabolic process"/>
    <property type="evidence" value="ECO:0007669"/>
    <property type="project" value="UniProtKB-UniRule"/>
</dbReference>
<evidence type="ECO:0000313" key="19">
    <source>
        <dbReference type="EMBL" id="TWH77394.1"/>
    </source>
</evidence>
<dbReference type="HAMAP" id="MF_01458">
    <property type="entry name" value="FtsH"/>
    <property type="match status" value="1"/>
</dbReference>
<dbReference type="GO" id="GO:0006508">
    <property type="term" value="P:proteolysis"/>
    <property type="evidence" value="ECO:0007669"/>
    <property type="project" value="UniProtKB-KW"/>
</dbReference>
<feature type="binding site" evidence="15">
    <location>
        <position position="423"/>
    </location>
    <ligand>
        <name>Zn(2+)</name>
        <dbReference type="ChEBI" id="CHEBI:29105"/>
        <note>catalytic</note>
    </ligand>
</feature>
<keyword evidence="3 15" id="KW-1003">Cell membrane</keyword>
<dbReference type="Pfam" id="PF01434">
    <property type="entry name" value="Peptidase_M41"/>
    <property type="match status" value="1"/>
</dbReference>
<evidence type="ECO:0000256" key="2">
    <source>
        <dbReference type="ARBA" id="ARBA00010044"/>
    </source>
</evidence>
<comment type="cofactor">
    <cofactor evidence="15">
        <name>Zn(2+)</name>
        <dbReference type="ChEBI" id="CHEBI:29105"/>
    </cofactor>
    <text evidence="15">Binds 1 zinc ion per subunit.</text>
</comment>
<feature type="domain" description="AAA+ ATPase" evidence="18">
    <location>
        <begin position="189"/>
        <end position="328"/>
    </location>
</feature>
<feature type="active site" evidence="15">
    <location>
        <position position="420"/>
    </location>
</feature>
<dbReference type="GO" id="GO:0005886">
    <property type="term" value="C:plasma membrane"/>
    <property type="evidence" value="ECO:0007669"/>
    <property type="project" value="UniProtKB-SubCell"/>
</dbReference>
<comment type="function">
    <text evidence="15">Acts as a processive, ATP-dependent zinc metallopeptidase for both cytoplasmic and membrane proteins. Plays a role in the quality control of integral membrane proteins.</text>
</comment>
<keyword evidence="8 15" id="KW-0378">Hydrolase</keyword>
<evidence type="ECO:0000256" key="13">
    <source>
        <dbReference type="ARBA" id="ARBA00023136"/>
    </source>
</evidence>
<keyword evidence="10 15" id="KW-0067">ATP-binding</keyword>
<evidence type="ECO:0000256" key="1">
    <source>
        <dbReference type="ARBA" id="ARBA00004370"/>
    </source>
</evidence>
<dbReference type="Gene3D" id="3.30.720.210">
    <property type="match status" value="1"/>
</dbReference>
<evidence type="ECO:0000256" key="8">
    <source>
        <dbReference type="ARBA" id="ARBA00022801"/>
    </source>
</evidence>
<dbReference type="Gene3D" id="3.40.50.300">
    <property type="entry name" value="P-loop containing nucleotide triphosphate hydrolases"/>
    <property type="match status" value="1"/>
</dbReference>
<dbReference type="InterPro" id="IPR000642">
    <property type="entry name" value="Peptidase_M41"/>
</dbReference>
<protein>
    <recommendedName>
        <fullName evidence="15">ATP-dependent zinc metalloprotease FtsH</fullName>
        <ecNumber evidence="15">3.4.24.-</ecNumber>
    </recommendedName>
</protein>
<comment type="subcellular location">
    <subcellularLocation>
        <location evidence="15">Cell membrane</location>
        <topology evidence="15">Multi-pass membrane protein</topology>
        <orientation evidence="15">Cytoplasmic side</orientation>
    </subcellularLocation>
    <subcellularLocation>
        <location evidence="1">Membrane</location>
    </subcellularLocation>
</comment>
<keyword evidence="20" id="KW-1185">Reference proteome</keyword>
<comment type="similarity">
    <text evidence="14 15">In the central section; belongs to the AAA ATPase family.</text>
</comment>
<dbReference type="InterPro" id="IPR027417">
    <property type="entry name" value="P-loop_NTPase"/>
</dbReference>
<evidence type="ECO:0000256" key="14">
    <source>
        <dbReference type="ARBA" id="ARBA00061570"/>
    </source>
</evidence>
<comment type="subunit">
    <text evidence="15">Homohexamer.</text>
</comment>
<evidence type="ECO:0000256" key="6">
    <source>
        <dbReference type="ARBA" id="ARBA00022723"/>
    </source>
</evidence>
<dbReference type="FunFam" id="1.10.8.60:FF:000001">
    <property type="entry name" value="ATP-dependent zinc metalloprotease FtsH"/>
    <property type="match status" value="1"/>
</dbReference>
<dbReference type="AlphaFoldDB" id="A0A562J3H3"/>
<dbReference type="EC" id="3.4.24.-" evidence="15"/>
<dbReference type="GO" id="GO:0004222">
    <property type="term" value="F:metalloendopeptidase activity"/>
    <property type="evidence" value="ECO:0007669"/>
    <property type="project" value="InterPro"/>
</dbReference>
<dbReference type="SUPFAM" id="SSF52540">
    <property type="entry name" value="P-loop containing nucleoside triphosphate hydrolases"/>
    <property type="match status" value="1"/>
</dbReference>
<evidence type="ECO:0000256" key="15">
    <source>
        <dbReference type="HAMAP-Rule" id="MF_01458"/>
    </source>
</evidence>
<evidence type="ECO:0000256" key="3">
    <source>
        <dbReference type="ARBA" id="ARBA00022475"/>
    </source>
</evidence>
<comment type="similarity">
    <text evidence="2 15">In the C-terminal section; belongs to the peptidase M41 family.</text>
</comment>
<evidence type="ECO:0000256" key="10">
    <source>
        <dbReference type="ARBA" id="ARBA00022840"/>
    </source>
</evidence>
<keyword evidence="7 15" id="KW-0547">Nucleotide-binding</keyword>
<feature type="binding site" evidence="15">
    <location>
        <position position="497"/>
    </location>
    <ligand>
        <name>Zn(2+)</name>
        <dbReference type="ChEBI" id="CHEBI:29105"/>
        <note>catalytic</note>
    </ligand>
</feature>
<keyword evidence="12 15" id="KW-0482">Metalloprotease</keyword>
<feature type="binding site" evidence="15">
    <location>
        <begin position="197"/>
        <end position="204"/>
    </location>
    <ligand>
        <name>ATP</name>
        <dbReference type="ChEBI" id="CHEBI:30616"/>
    </ligand>
</feature>
<dbReference type="InterPro" id="IPR003593">
    <property type="entry name" value="AAA+_ATPase"/>
</dbReference>
<evidence type="ECO:0000256" key="12">
    <source>
        <dbReference type="ARBA" id="ARBA00023049"/>
    </source>
</evidence>
<dbReference type="FunFam" id="3.40.50.300:FF:000001">
    <property type="entry name" value="ATP-dependent zinc metalloprotease FtsH"/>
    <property type="match status" value="1"/>
</dbReference>
<evidence type="ECO:0000256" key="4">
    <source>
        <dbReference type="ARBA" id="ARBA00022670"/>
    </source>
</evidence>
<dbReference type="InterPro" id="IPR011546">
    <property type="entry name" value="Pept_M41_FtsH_extracell"/>
</dbReference>
<evidence type="ECO:0000256" key="9">
    <source>
        <dbReference type="ARBA" id="ARBA00022833"/>
    </source>
</evidence>
<comment type="caution">
    <text evidence="19">The sequence shown here is derived from an EMBL/GenBank/DDBJ whole genome shotgun (WGS) entry which is preliminary data.</text>
</comment>
<name>A0A562J3H3_9GAMM</name>
<dbReference type="GO" id="GO:0005524">
    <property type="term" value="F:ATP binding"/>
    <property type="evidence" value="ECO:0007669"/>
    <property type="project" value="UniProtKB-UniRule"/>
</dbReference>
<reference evidence="19 20" key="1">
    <citation type="submission" date="2019-07" db="EMBL/GenBank/DDBJ databases">
        <title>Genomic Encyclopedia of Type Strains, Phase I: the one thousand microbial genomes (KMG-I) project.</title>
        <authorList>
            <person name="Kyrpides N."/>
        </authorList>
    </citation>
    <scope>NUCLEOTIDE SEQUENCE [LARGE SCALE GENOMIC DNA]</scope>
    <source>
        <strain evidence="19 20">DSM 375</strain>
    </source>
</reference>
<keyword evidence="4 15" id="KW-0645">Protease</keyword>
<dbReference type="Pfam" id="PF00004">
    <property type="entry name" value="AAA"/>
    <property type="match status" value="1"/>
</dbReference>
<dbReference type="SMART" id="SM00382">
    <property type="entry name" value="AAA"/>
    <property type="match status" value="1"/>
</dbReference>
<dbReference type="CDD" id="cd19501">
    <property type="entry name" value="RecA-like_FtsH"/>
    <property type="match status" value="1"/>
</dbReference>
<dbReference type="InterPro" id="IPR003960">
    <property type="entry name" value="ATPase_AAA_CS"/>
</dbReference>
<dbReference type="PROSITE" id="PS00674">
    <property type="entry name" value="AAA"/>
    <property type="match status" value="1"/>
</dbReference>
<dbReference type="Gene3D" id="1.10.8.60">
    <property type="match status" value="1"/>
</dbReference>
<dbReference type="FunFam" id="1.20.58.760:FF:000001">
    <property type="entry name" value="ATP-dependent zinc metalloprotease FtsH"/>
    <property type="match status" value="1"/>
</dbReference>
<dbReference type="GO" id="GO:0008270">
    <property type="term" value="F:zinc ion binding"/>
    <property type="evidence" value="ECO:0007669"/>
    <property type="project" value="UniProtKB-UniRule"/>
</dbReference>
<evidence type="ECO:0000256" key="17">
    <source>
        <dbReference type="SAM" id="MobiDB-lite"/>
    </source>
</evidence>
<keyword evidence="5 15" id="KW-0812">Transmembrane</keyword>
<organism evidence="19 20">
    <name type="scientific">Azomonas agilis</name>
    <dbReference type="NCBI Taxonomy" id="116849"/>
    <lineage>
        <taxon>Bacteria</taxon>
        <taxon>Pseudomonadati</taxon>
        <taxon>Pseudomonadota</taxon>
        <taxon>Gammaproteobacteria</taxon>
        <taxon>Pseudomonadales</taxon>
        <taxon>Pseudomonadaceae</taxon>
        <taxon>Azomonas</taxon>
    </lineage>
</organism>
<dbReference type="EMBL" id="VLKG01000001">
    <property type="protein sequence ID" value="TWH77394.1"/>
    <property type="molecule type" value="Genomic_DNA"/>
</dbReference>
<dbReference type="Proteomes" id="UP000319627">
    <property type="component" value="Unassembled WGS sequence"/>
</dbReference>
<gene>
    <name evidence="15" type="primary">ftsH</name>
    <name evidence="19" type="ORF">LX59_00310</name>
</gene>
<dbReference type="PANTHER" id="PTHR23076:SF97">
    <property type="entry name" value="ATP-DEPENDENT ZINC METALLOPROTEASE YME1L1"/>
    <property type="match status" value="1"/>
</dbReference>
<dbReference type="InterPro" id="IPR005936">
    <property type="entry name" value="FtsH"/>
</dbReference>
<evidence type="ECO:0000256" key="11">
    <source>
        <dbReference type="ARBA" id="ARBA00022989"/>
    </source>
</evidence>
<evidence type="ECO:0000256" key="7">
    <source>
        <dbReference type="ARBA" id="ARBA00022741"/>
    </source>
</evidence>
<evidence type="ECO:0000313" key="20">
    <source>
        <dbReference type="Proteomes" id="UP000319627"/>
    </source>
</evidence>
<feature type="transmembrane region" description="Helical" evidence="15">
    <location>
        <begin position="101"/>
        <end position="123"/>
    </location>
</feature>
<dbReference type="SUPFAM" id="SSF140990">
    <property type="entry name" value="FtsH protease domain-like"/>
    <property type="match status" value="1"/>
</dbReference>
<feature type="region of interest" description="Disordered" evidence="17">
    <location>
        <begin position="603"/>
        <end position="640"/>
    </location>
</feature>
<comment type="caution">
    <text evidence="15">Lacks conserved residue(s) required for the propagation of feature annotation.</text>
</comment>
<evidence type="ECO:0000259" key="18">
    <source>
        <dbReference type="SMART" id="SM00382"/>
    </source>
</evidence>
<sequence length="640" mass="70060">MNDMLKNLILWLIIAAVLVTVMNNFSNPMEPRTLNYSEFIEQVKSGKVERVTVDGFIITGVRSDGEQFKTIRPAIQDSGLIGDLINNKVQIEGKQPEQQSIWTQLLVASFPILVIIAVFMLFMRQMQGGMGGKGGPMSFGKSKARLLSEDQVKTTFADVAGCDEAKEEVSELVEFLRDPGKFQRLGGRIPRGVLMVGPPGTGKTLLAKAIAGEAKVPFFTISGSDFVEMFVGVGASRVRDMFDQAKKHAPCIIFIDEIDAVGRHRGAGLGGGHDEREQTLNQLLVEMDGFEMNDGIIVIAATNRPDVLDPALLRPGRFDRQVVVGLPDIRGREQILKVHMRKVPLGEDVDPSVIARGTPGFSGADLANLVNEASLFSARANKRVVEMHEFELAKDKIMMGAERKSMVMSEKEKRNTAYHEAGHAIVGRLVPEHDPVYKVSIIPRGRALGVTMFLPEEDRYSLSKRALTSQICSLFGGRVAEEMTLGFDGVTTGASNDIMRATQIARNMVTKWGLSEKLGPQMYAEEEGEVFLGRSSASQHANLSAETSKLIDQEVRGIIDYCYGTAKTLLTEHRDKLDMMADALMMYETIDAEQIDDIMAGRAPREPKDWQGGGKGASGTPNVSIDRPEVPPIGGPASNH</sequence>
<dbReference type="PANTHER" id="PTHR23076">
    <property type="entry name" value="METALLOPROTEASE M41 FTSH"/>
    <property type="match status" value="1"/>
</dbReference>
<dbReference type="InterPro" id="IPR037219">
    <property type="entry name" value="Peptidase_M41-like"/>
</dbReference>
<keyword evidence="6 15" id="KW-0479">Metal-binding</keyword>